<keyword evidence="2" id="KW-1185">Reference proteome</keyword>
<dbReference type="EMBL" id="AP028056">
    <property type="protein sequence ID" value="BEH02776.1"/>
    <property type="molecule type" value="Genomic_DNA"/>
</dbReference>
<dbReference type="Proteomes" id="UP001431656">
    <property type="component" value="Chromosome"/>
</dbReference>
<reference evidence="1" key="1">
    <citation type="journal article" date="2024" name="Int. J. Syst. Evol. Microbiol.">
        <title>Brooklawnia propionicigenes sp. nov., a facultatively anaerobic, propionate-producing bacterium isolated from a methanogenic reactor treating waste from cattle farms.</title>
        <authorList>
            <person name="Akita Y."/>
            <person name="Ueki A."/>
            <person name="Tonouchi A."/>
            <person name="Sugawara Y."/>
            <person name="Honma S."/>
            <person name="Kaku N."/>
            <person name="Ueki K."/>
        </authorList>
    </citation>
    <scope>NUCLEOTIDE SEQUENCE</scope>
    <source>
        <strain evidence="1">SH051</strain>
    </source>
</reference>
<sequence length="117" mass="12608">MQFAWLDAQLQGCCASKGLLRSAAGAQAEAAEDLLCVVSQAPRLESLATFQSVRIDVKAGDLTLSIEEVDMYARPLSSDGVPCTLMDRASLLDHALTQALLIRDLRVRGQSILRCTS</sequence>
<organism evidence="1 2">
    <name type="scientific">Brooklawnia propionicigenes</name>
    <dbReference type="NCBI Taxonomy" id="3041175"/>
    <lineage>
        <taxon>Bacteria</taxon>
        <taxon>Bacillati</taxon>
        <taxon>Actinomycetota</taxon>
        <taxon>Actinomycetes</taxon>
        <taxon>Propionibacteriales</taxon>
        <taxon>Propionibacteriaceae</taxon>
        <taxon>Brooklawnia</taxon>
    </lineage>
</organism>
<evidence type="ECO:0000313" key="2">
    <source>
        <dbReference type="Proteomes" id="UP001431656"/>
    </source>
</evidence>
<dbReference type="AlphaFoldDB" id="A0AAN0K7A7"/>
<proteinExistence type="predicted"/>
<dbReference type="KEGG" id="broo:brsh051_20570"/>
<evidence type="ECO:0000313" key="1">
    <source>
        <dbReference type="EMBL" id="BEH02776.1"/>
    </source>
</evidence>
<accession>A0AAN0K7A7</accession>
<name>A0AAN0K7A7_9ACTN</name>
<gene>
    <name evidence="1" type="ORF">brsh051_20570</name>
</gene>
<protein>
    <submittedName>
        <fullName evidence="1">Uncharacterized protein</fullName>
    </submittedName>
</protein>